<sequence>MALAWAVAQADGGEVTAVHAMPPLPSVLAAFVLVNLDSLRAEHRRMLEGEWIATALEAGAAIDPVLVDDNPAAALRSVAKRKDSAPIVIGFEEARRWSRHHVGDVANRLLHYADVPLVMMTEQSQAKALAGTIVVGVHGLVTASHEPIVWATQLATERSLAIHIVSVNQPPTLTAGYGYPADLYEADISAVHQANVDTTNALVETLRAENPDVSVTCETLEGHPTTMLGEAINGLNPALVVIGNYHHTKLASIATDSVARHLPTMVNCPVAAIPAE</sequence>
<dbReference type="InterPro" id="IPR006016">
    <property type="entry name" value="UspA"/>
</dbReference>
<reference evidence="3" key="1">
    <citation type="submission" date="2018-06" db="EMBL/GenBank/DDBJ databases">
        <authorList>
            <person name="Zhirakovskaya E."/>
        </authorList>
    </citation>
    <scope>NUCLEOTIDE SEQUENCE</scope>
</reference>
<gene>
    <name evidence="3" type="ORF">MNBD_ACTINO02-1123</name>
</gene>
<feature type="domain" description="UspA" evidence="2">
    <location>
        <begin position="2"/>
        <end position="119"/>
    </location>
</feature>
<comment type="similarity">
    <text evidence="1">Belongs to the universal stress protein A family.</text>
</comment>
<dbReference type="AlphaFoldDB" id="A0A3B0SWI9"/>
<dbReference type="PANTHER" id="PTHR46268">
    <property type="entry name" value="STRESS RESPONSE PROTEIN NHAX"/>
    <property type="match status" value="1"/>
</dbReference>
<organism evidence="3">
    <name type="scientific">hydrothermal vent metagenome</name>
    <dbReference type="NCBI Taxonomy" id="652676"/>
    <lineage>
        <taxon>unclassified sequences</taxon>
        <taxon>metagenomes</taxon>
        <taxon>ecological metagenomes</taxon>
    </lineage>
</organism>
<dbReference type="Pfam" id="PF00582">
    <property type="entry name" value="Usp"/>
    <property type="match status" value="2"/>
</dbReference>
<dbReference type="CDD" id="cd00293">
    <property type="entry name" value="USP-like"/>
    <property type="match status" value="1"/>
</dbReference>
<dbReference type="SUPFAM" id="SSF52402">
    <property type="entry name" value="Adenine nucleotide alpha hydrolases-like"/>
    <property type="match status" value="2"/>
</dbReference>
<dbReference type="PANTHER" id="PTHR46268:SF6">
    <property type="entry name" value="UNIVERSAL STRESS PROTEIN UP12"/>
    <property type="match status" value="1"/>
</dbReference>
<dbReference type="EMBL" id="UOEK01000459">
    <property type="protein sequence ID" value="VAW08363.1"/>
    <property type="molecule type" value="Genomic_DNA"/>
</dbReference>
<feature type="domain" description="UspA" evidence="2">
    <location>
        <begin position="132"/>
        <end position="274"/>
    </location>
</feature>
<protein>
    <recommendedName>
        <fullName evidence="2">UspA domain-containing protein</fullName>
    </recommendedName>
</protein>
<name>A0A3B0SWI9_9ZZZZ</name>
<accession>A0A3B0SWI9</accession>
<dbReference type="Gene3D" id="3.40.50.620">
    <property type="entry name" value="HUPs"/>
    <property type="match status" value="2"/>
</dbReference>
<dbReference type="InterPro" id="IPR014729">
    <property type="entry name" value="Rossmann-like_a/b/a_fold"/>
</dbReference>
<evidence type="ECO:0000259" key="2">
    <source>
        <dbReference type="Pfam" id="PF00582"/>
    </source>
</evidence>
<evidence type="ECO:0000256" key="1">
    <source>
        <dbReference type="ARBA" id="ARBA00008791"/>
    </source>
</evidence>
<evidence type="ECO:0000313" key="3">
    <source>
        <dbReference type="EMBL" id="VAW08363.1"/>
    </source>
</evidence>
<proteinExistence type="inferred from homology"/>